<keyword evidence="1" id="KW-0812">Transmembrane</keyword>
<proteinExistence type="predicted"/>
<evidence type="ECO:0000313" key="2">
    <source>
        <dbReference type="EMBL" id="CRZ11834.1"/>
    </source>
</evidence>
<feature type="non-terminal residue" evidence="2">
    <location>
        <position position="1"/>
    </location>
</feature>
<reference evidence="2" key="1">
    <citation type="submission" date="2015-04" db="EMBL/GenBank/DDBJ databases">
        <title>The genome sequence of the plant pathogenic Rhizarian Plasmodiophora brassicae reveals insights in its biotrophic life cycle and the origin of chitin synthesis.</title>
        <authorList>
            <person name="Schwelm A."/>
            <person name="Fogelqvist J."/>
            <person name="Knaust A."/>
            <person name="Julke S."/>
            <person name="Lilja T."/>
            <person name="Dhandapani V."/>
            <person name="Bonilla-Rosso G."/>
            <person name="Karlsson M."/>
            <person name="Shevchenko A."/>
            <person name="Choi S.R."/>
            <person name="Kim H.G."/>
            <person name="Park J.Y."/>
            <person name="Lim Y.P."/>
            <person name="Ludwig-Muller J."/>
            <person name="Dixelius C."/>
        </authorList>
    </citation>
    <scope>NUCLEOTIDE SEQUENCE</scope>
    <source>
        <tissue evidence="2">Potato root galls</tissue>
    </source>
</reference>
<dbReference type="EMBL" id="HACM01011392">
    <property type="protein sequence ID" value="CRZ11834.1"/>
    <property type="molecule type" value="Transcribed_RNA"/>
</dbReference>
<evidence type="ECO:0000256" key="1">
    <source>
        <dbReference type="SAM" id="Phobius"/>
    </source>
</evidence>
<keyword evidence="1" id="KW-0472">Membrane</keyword>
<organism evidence="2">
    <name type="scientific">Spongospora subterranea</name>
    <dbReference type="NCBI Taxonomy" id="70186"/>
    <lineage>
        <taxon>Eukaryota</taxon>
        <taxon>Sar</taxon>
        <taxon>Rhizaria</taxon>
        <taxon>Endomyxa</taxon>
        <taxon>Phytomyxea</taxon>
        <taxon>Plasmodiophorida</taxon>
        <taxon>Plasmodiophoridae</taxon>
        <taxon>Spongospora</taxon>
    </lineage>
</organism>
<name>A0A0H5RSY4_9EUKA</name>
<dbReference type="AlphaFoldDB" id="A0A0H5RSY4"/>
<accession>A0A0H5RSY4</accession>
<protein>
    <submittedName>
        <fullName evidence="2">Uncharacterized protein</fullName>
    </submittedName>
</protein>
<sequence length="183" mass="21565">RIFSPNMAIIGSTRYRWNLVVAASIFIILSFLVIYPMLVPVTTPVHNPVVYRPMPFIKHSDRYMQLALDDPVGPPSLSVFSWSGRQANTMALWNIVTSPPYGNSTYTEVAFIRHNRPDWEFVMEMWSNPRPETLTRTLYQAKYICIDDCFFMFRSDHTLIFPWDRYNQIRTHLLHSDKQTDER</sequence>
<feature type="transmembrane region" description="Helical" evidence="1">
    <location>
        <begin position="17"/>
        <end position="38"/>
    </location>
</feature>
<keyword evidence="1" id="KW-1133">Transmembrane helix</keyword>